<evidence type="ECO:0000313" key="2">
    <source>
        <dbReference type="EMBL" id="KAL3267010.1"/>
    </source>
</evidence>
<gene>
    <name evidence="2" type="ORF">HHI36_011158</name>
</gene>
<keyword evidence="3" id="KW-1185">Reference proteome</keyword>
<sequence>KEASALNGVDEHRKTTSLQTKVETKPCKKMLKPKKHLERYHANNTLVKDMTEREPRSAERKWKNTNKKRRKRQICVAVLPTARNFSSRGRRQIRRDRSTVHTKI</sequence>
<evidence type="ECO:0000256" key="1">
    <source>
        <dbReference type="SAM" id="MobiDB-lite"/>
    </source>
</evidence>
<feature type="compositionally biased region" description="Basic and acidic residues" evidence="1">
    <location>
        <begin position="95"/>
        <end position="104"/>
    </location>
</feature>
<protein>
    <submittedName>
        <fullName evidence="2">Uncharacterized protein</fullName>
    </submittedName>
</protein>
<feature type="non-terminal residue" evidence="2">
    <location>
        <position position="1"/>
    </location>
</feature>
<comment type="caution">
    <text evidence="2">The sequence shown here is derived from an EMBL/GenBank/DDBJ whole genome shotgun (WGS) entry which is preliminary data.</text>
</comment>
<feature type="region of interest" description="Disordered" evidence="1">
    <location>
        <begin position="39"/>
        <end position="71"/>
    </location>
</feature>
<dbReference type="AlphaFoldDB" id="A0ABD2ML08"/>
<dbReference type="EMBL" id="JABFTP020000001">
    <property type="protein sequence ID" value="KAL3267010.1"/>
    <property type="molecule type" value="Genomic_DNA"/>
</dbReference>
<accession>A0ABD2ML08</accession>
<feature type="compositionally biased region" description="Basic and acidic residues" evidence="1">
    <location>
        <begin position="49"/>
        <end position="62"/>
    </location>
</feature>
<dbReference type="Proteomes" id="UP001516400">
    <property type="component" value="Unassembled WGS sequence"/>
</dbReference>
<proteinExistence type="predicted"/>
<reference evidence="2 3" key="1">
    <citation type="journal article" date="2021" name="BMC Biol.">
        <title>Horizontally acquired antibacterial genes associated with adaptive radiation of ladybird beetles.</title>
        <authorList>
            <person name="Li H.S."/>
            <person name="Tang X.F."/>
            <person name="Huang Y.H."/>
            <person name="Xu Z.Y."/>
            <person name="Chen M.L."/>
            <person name="Du X.Y."/>
            <person name="Qiu B.Y."/>
            <person name="Chen P.T."/>
            <person name="Zhang W."/>
            <person name="Slipinski A."/>
            <person name="Escalona H.E."/>
            <person name="Waterhouse R.M."/>
            <person name="Zwick A."/>
            <person name="Pang H."/>
        </authorList>
    </citation>
    <scope>NUCLEOTIDE SEQUENCE [LARGE SCALE GENOMIC DNA]</scope>
    <source>
        <strain evidence="2">SYSU2018</strain>
    </source>
</reference>
<feature type="region of interest" description="Disordered" evidence="1">
    <location>
        <begin position="85"/>
        <end position="104"/>
    </location>
</feature>
<organism evidence="2 3">
    <name type="scientific">Cryptolaemus montrouzieri</name>
    <dbReference type="NCBI Taxonomy" id="559131"/>
    <lineage>
        <taxon>Eukaryota</taxon>
        <taxon>Metazoa</taxon>
        <taxon>Ecdysozoa</taxon>
        <taxon>Arthropoda</taxon>
        <taxon>Hexapoda</taxon>
        <taxon>Insecta</taxon>
        <taxon>Pterygota</taxon>
        <taxon>Neoptera</taxon>
        <taxon>Endopterygota</taxon>
        <taxon>Coleoptera</taxon>
        <taxon>Polyphaga</taxon>
        <taxon>Cucujiformia</taxon>
        <taxon>Coccinelloidea</taxon>
        <taxon>Coccinellidae</taxon>
        <taxon>Scymninae</taxon>
        <taxon>Scymnini</taxon>
        <taxon>Cryptolaemus</taxon>
    </lineage>
</organism>
<evidence type="ECO:0000313" key="3">
    <source>
        <dbReference type="Proteomes" id="UP001516400"/>
    </source>
</evidence>
<feature type="compositionally biased region" description="Basic and acidic residues" evidence="1">
    <location>
        <begin position="1"/>
        <end position="14"/>
    </location>
</feature>
<name>A0ABD2ML08_9CUCU</name>
<feature type="region of interest" description="Disordered" evidence="1">
    <location>
        <begin position="1"/>
        <end position="22"/>
    </location>
</feature>